<dbReference type="PANTHER" id="PTHR18919:SF107">
    <property type="entry name" value="ACETYL-COA ACETYLTRANSFERASE, CYTOSOLIC"/>
    <property type="match status" value="1"/>
</dbReference>
<gene>
    <name evidence="8" type="ORF">METZ01_LOCUS142398</name>
</gene>
<dbReference type="CDD" id="cd00751">
    <property type="entry name" value="thiolase"/>
    <property type="match status" value="1"/>
</dbReference>
<proteinExistence type="inferred from homology"/>
<dbReference type="InterPro" id="IPR020617">
    <property type="entry name" value="Thiolase_C"/>
</dbReference>
<dbReference type="InterPro" id="IPR020615">
    <property type="entry name" value="Thiolase_acyl_enz_int_AS"/>
</dbReference>
<dbReference type="EMBL" id="UINC01021619">
    <property type="protein sequence ID" value="SVA89544.1"/>
    <property type="molecule type" value="Genomic_DNA"/>
</dbReference>
<dbReference type="PIRSF" id="PIRSF000429">
    <property type="entry name" value="Ac-CoA_Ac_transf"/>
    <property type="match status" value="1"/>
</dbReference>
<name>A0A381ZK67_9ZZZZ</name>
<evidence type="ECO:0000256" key="5">
    <source>
        <dbReference type="ARBA" id="ARBA00023315"/>
    </source>
</evidence>
<dbReference type="GO" id="GO:0005829">
    <property type="term" value="C:cytosol"/>
    <property type="evidence" value="ECO:0007669"/>
    <property type="project" value="TreeGrafter"/>
</dbReference>
<dbReference type="NCBIfam" id="TIGR01930">
    <property type="entry name" value="AcCoA-C-Actrans"/>
    <property type="match status" value="1"/>
</dbReference>
<evidence type="ECO:0000256" key="3">
    <source>
        <dbReference type="ARBA" id="ARBA00022679"/>
    </source>
</evidence>
<reference evidence="8" key="1">
    <citation type="submission" date="2018-05" db="EMBL/GenBank/DDBJ databases">
        <authorList>
            <person name="Lanie J.A."/>
            <person name="Ng W.-L."/>
            <person name="Kazmierczak K.M."/>
            <person name="Andrzejewski T.M."/>
            <person name="Davidsen T.M."/>
            <person name="Wayne K.J."/>
            <person name="Tettelin H."/>
            <person name="Glass J.I."/>
            <person name="Rusch D."/>
            <person name="Podicherti R."/>
            <person name="Tsui H.-C.T."/>
            <person name="Winkler M.E."/>
        </authorList>
    </citation>
    <scope>NUCLEOTIDE SEQUENCE</scope>
</reference>
<keyword evidence="5" id="KW-0012">Acyltransferase</keyword>
<protein>
    <recommendedName>
        <fullName evidence="9">Thiolase N-terminal domain-containing protein</fullName>
    </recommendedName>
</protein>
<organism evidence="8">
    <name type="scientific">marine metagenome</name>
    <dbReference type="NCBI Taxonomy" id="408172"/>
    <lineage>
        <taxon>unclassified sequences</taxon>
        <taxon>metagenomes</taxon>
        <taxon>ecological metagenomes</taxon>
    </lineage>
</organism>
<evidence type="ECO:0000256" key="2">
    <source>
        <dbReference type="ARBA" id="ARBA00022490"/>
    </source>
</evidence>
<sequence>MPRRAAIVAGCRTPFARSGTVLKNMTAIDLGTLAVRDLMDRSDIPGKEVDHLVYGTVVPYPHAPNIAREVGLATLPVTVPAVTVSSACASSNQAIANGVDLIERGYANVVVAGGAESLSHIPITMKQSFAEKLIGASKAKTFKGRLTAIAKIRPRDLVPSFPQIAEPTTGESMGESAERMAKENGISRSDQDSWALRSHQLAAAATKDGRLRSEIAPLYVPRNFDTVIETDNGIRTETNEQELAKLRPAFDLRYGSVTAGNASPLTDGGSGVILMSEERVKVHGIKPLGYIRSHAFAGLDPSGQLLQGPAYAAPIALDRAGVTMADIGLMEMHEAFAAQVLSNLQAFSSRKFAEEELGRSEAVGHPDVDCINVMGGSIAIGHPFGATGARLTTTLLNEMRRRDVELGMITTCAAGGLGFAMVLEMG</sequence>
<evidence type="ECO:0000259" key="7">
    <source>
        <dbReference type="Pfam" id="PF02803"/>
    </source>
</evidence>
<dbReference type="PROSITE" id="PS00737">
    <property type="entry name" value="THIOLASE_2"/>
    <property type="match status" value="1"/>
</dbReference>
<comment type="similarity">
    <text evidence="1">Belongs to the thiolase-like superfamily. Thiolase family.</text>
</comment>
<dbReference type="PANTHER" id="PTHR18919">
    <property type="entry name" value="ACETYL-COA C-ACYLTRANSFERASE"/>
    <property type="match status" value="1"/>
</dbReference>
<dbReference type="InterPro" id="IPR002155">
    <property type="entry name" value="Thiolase"/>
</dbReference>
<evidence type="ECO:0000256" key="1">
    <source>
        <dbReference type="ARBA" id="ARBA00010982"/>
    </source>
</evidence>
<dbReference type="GO" id="GO:0006629">
    <property type="term" value="P:lipid metabolic process"/>
    <property type="evidence" value="ECO:0007669"/>
    <property type="project" value="UniProtKB-KW"/>
</dbReference>
<dbReference type="AlphaFoldDB" id="A0A381ZK67"/>
<evidence type="ECO:0008006" key="9">
    <source>
        <dbReference type="Google" id="ProtNLM"/>
    </source>
</evidence>
<accession>A0A381ZK67</accession>
<keyword evidence="3" id="KW-0808">Transferase</keyword>
<dbReference type="Gene3D" id="3.40.47.10">
    <property type="match status" value="1"/>
</dbReference>
<evidence type="ECO:0000256" key="4">
    <source>
        <dbReference type="ARBA" id="ARBA00023098"/>
    </source>
</evidence>
<dbReference type="PROSITE" id="PS00098">
    <property type="entry name" value="THIOLASE_1"/>
    <property type="match status" value="1"/>
</dbReference>
<dbReference type="InterPro" id="IPR020616">
    <property type="entry name" value="Thiolase_N"/>
</dbReference>
<dbReference type="SUPFAM" id="SSF53901">
    <property type="entry name" value="Thiolase-like"/>
    <property type="match status" value="2"/>
</dbReference>
<evidence type="ECO:0000313" key="8">
    <source>
        <dbReference type="EMBL" id="SVA89544.1"/>
    </source>
</evidence>
<dbReference type="Pfam" id="PF00108">
    <property type="entry name" value="Thiolase_N"/>
    <property type="match status" value="1"/>
</dbReference>
<dbReference type="GO" id="GO:0016747">
    <property type="term" value="F:acyltransferase activity, transferring groups other than amino-acyl groups"/>
    <property type="evidence" value="ECO:0007669"/>
    <property type="project" value="InterPro"/>
</dbReference>
<evidence type="ECO:0000259" key="6">
    <source>
        <dbReference type="Pfam" id="PF00108"/>
    </source>
</evidence>
<dbReference type="FunFam" id="3.40.47.10:FF:000011">
    <property type="entry name" value="3-ketoacyl-CoA thiolase"/>
    <property type="match status" value="1"/>
</dbReference>
<feature type="domain" description="Thiolase C-terminal" evidence="7">
    <location>
        <begin position="286"/>
        <end position="424"/>
    </location>
</feature>
<feature type="domain" description="Thiolase N-terminal" evidence="6">
    <location>
        <begin position="6"/>
        <end position="278"/>
    </location>
</feature>
<keyword evidence="2" id="KW-0963">Cytoplasm</keyword>
<dbReference type="Pfam" id="PF02803">
    <property type="entry name" value="Thiolase_C"/>
    <property type="match status" value="1"/>
</dbReference>
<dbReference type="InterPro" id="IPR016039">
    <property type="entry name" value="Thiolase-like"/>
</dbReference>
<keyword evidence="4" id="KW-0443">Lipid metabolism</keyword>
<dbReference type="InterPro" id="IPR020613">
    <property type="entry name" value="Thiolase_CS"/>
</dbReference>
<dbReference type="NCBIfam" id="NF006516">
    <property type="entry name" value="PRK08963.1"/>
    <property type="match status" value="1"/>
</dbReference>